<keyword evidence="6" id="KW-0418">Kinase</keyword>
<dbReference type="SUPFAM" id="SSF56112">
    <property type="entry name" value="Protein kinase-like (PK-like)"/>
    <property type="match status" value="1"/>
</dbReference>
<name>A0A5C2SX57_9APHY</name>
<sequence length="305" mass="34969">MTLASENIPNLVGFTINKGRYKFMRVLGSGSSGVIFLAIDRSTNPPTEVAIKCMIRAKKNTRHDSLQMQEIDFHTAMSAHPNVVTLHHVLEEYHYIFLVMDYCSRGDFFNYLMHNRHYRGDDMWVRHMFSQILDAVEACHQMGIYHRDIKPENFLVGEDGRLMISDFGLATKNLWTKTFGAGSALYMSPECIGIEAHNSYNAQSNDIWALGVILLSMISGHNPWNQATPMDQCYLQYRQDIDFLQQHLPISDAANQLLQRIFRREFVRNITLAQIRACVEQVDSFYMHPEAVRGGGWNLKSAARS</sequence>
<keyword evidence="2 3" id="KW-0067">ATP-binding</keyword>
<keyword evidence="7" id="KW-1185">Reference proteome</keyword>
<evidence type="ECO:0000313" key="6">
    <source>
        <dbReference type="EMBL" id="RPD65596.1"/>
    </source>
</evidence>
<dbReference type="InterPro" id="IPR008271">
    <property type="entry name" value="Ser/Thr_kinase_AS"/>
</dbReference>
<protein>
    <submittedName>
        <fullName evidence="6">Kinase-like protein</fullName>
    </submittedName>
</protein>
<reference evidence="6" key="1">
    <citation type="journal article" date="2018" name="Genome Biol. Evol.">
        <title>Genomics and development of Lentinus tigrinus, a white-rot wood-decaying mushroom with dimorphic fruiting bodies.</title>
        <authorList>
            <person name="Wu B."/>
            <person name="Xu Z."/>
            <person name="Knudson A."/>
            <person name="Carlson A."/>
            <person name="Chen N."/>
            <person name="Kovaka S."/>
            <person name="LaButti K."/>
            <person name="Lipzen A."/>
            <person name="Pennachio C."/>
            <person name="Riley R."/>
            <person name="Schakwitz W."/>
            <person name="Umezawa K."/>
            <person name="Ohm R.A."/>
            <person name="Grigoriev I.V."/>
            <person name="Nagy L.G."/>
            <person name="Gibbons J."/>
            <person name="Hibbett D."/>
        </authorList>
    </citation>
    <scope>NUCLEOTIDE SEQUENCE [LARGE SCALE GENOMIC DNA]</scope>
    <source>
        <strain evidence="6">ALCF2SS1-6</strain>
    </source>
</reference>
<feature type="domain" description="Protein kinase" evidence="5">
    <location>
        <begin position="21"/>
        <end position="286"/>
    </location>
</feature>
<dbReference type="PROSITE" id="PS00107">
    <property type="entry name" value="PROTEIN_KINASE_ATP"/>
    <property type="match status" value="1"/>
</dbReference>
<dbReference type="GO" id="GO:0005737">
    <property type="term" value="C:cytoplasm"/>
    <property type="evidence" value="ECO:0007669"/>
    <property type="project" value="TreeGrafter"/>
</dbReference>
<dbReference type="STRING" id="1328759.A0A5C2SX57"/>
<dbReference type="EMBL" id="ML122252">
    <property type="protein sequence ID" value="RPD65596.1"/>
    <property type="molecule type" value="Genomic_DNA"/>
</dbReference>
<dbReference type="InterPro" id="IPR000719">
    <property type="entry name" value="Prot_kinase_dom"/>
</dbReference>
<evidence type="ECO:0000313" key="7">
    <source>
        <dbReference type="Proteomes" id="UP000313359"/>
    </source>
</evidence>
<evidence type="ECO:0000256" key="4">
    <source>
        <dbReference type="RuleBase" id="RU000304"/>
    </source>
</evidence>
<dbReference type="GO" id="GO:0010506">
    <property type="term" value="P:regulation of autophagy"/>
    <property type="evidence" value="ECO:0007669"/>
    <property type="project" value="InterPro"/>
</dbReference>
<comment type="similarity">
    <text evidence="4">Belongs to the protein kinase superfamily.</text>
</comment>
<dbReference type="PANTHER" id="PTHR24348">
    <property type="entry name" value="SERINE/THREONINE-PROTEIN KINASE UNC-51-RELATED"/>
    <property type="match status" value="1"/>
</dbReference>
<dbReference type="Pfam" id="PF00069">
    <property type="entry name" value="Pkinase"/>
    <property type="match status" value="1"/>
</dbReference>
<dbReference type="PANTHER" id="PTHR24348:SF68">
    <property type="entry name" value="SERINE_THREONINE-PROTEIN KINASE ATG1C"/>
    <property type="match status" value="1"/>
</dbReference>
<evidence type="ECO:0000256" key="1">
    <source>
        <dbReference type="ARBA" id="ARBA00022741"/>
    </source>
</evidence>
<dbReference type="PROSITE" id="PS00108">
    <property type="entry name" value="PROTEIN_KINASE_ST"/>
    <property type="match status" value="1"/>
</dbReference>
<dbReference type="InterPro" id="IPR011009">
    <property type="entry name" value="Kinase-like_dom_sf"/>
</dbReference>
<dbReference type="SMART" id="SM00220">
    <property type="entry name" value="S_TKc"/>
    <property type="match status" value="1"/>
</dbReference>
<dbReference type="GO" id="GO:0004674">
    <property type="term" value="F:protein serine/threonine kinase activity"/>
    <property type="evidence" value="ECO:0007669"/>
    <property type="project" value="UniProtKB-KW"/>
</dbReference>
<dbReference type="GO" id="GO:0005524">
    <property type="term" value="F:ATP binding"/>
    <property type="evidence" value="ECO:0007669"/>
    <property type="project" value="UniProtKB-UniRule"/>
</dbReference>
<evidence type="ECO:0000256" key="2">
    <source>
        <dbReference type="ARBA" id="ARBA00022840"/>
    </source>
</evidence>
<dbReference type="InterPro" id="IPR017441">
    <property type="entry name" value="Protein_kinase_ATP_BS"/>
</dbReference>
<accession>A0A5C2SX57</accession>
<keyword evidence="1 3" id="KW-0547">Nucleotide-binding</keyword>
<dbReference type="Proteomes" id="UP000313359">
    <property type="component" value="Unassembled WGS sequence"/>
</dbReference>
<keyword evidence="6" id="KW-0808">Transferase</keyword>
<feature type="non-terminal residue" evidence="6">
    <location>
        <position position="305"/>
    </location>
</feature>
<evidence type="ECO:0000256" key="3">
    <source>
        <dbReference type="PROSITE-ProRule" id="PRU10141"/>
    </source>
</evidence>
<gene>
    <name evidence="6" type="ORF">L227DRAFT_466505</name>
</gene>
<organism evidence="6 7">
    <name type="scientific">Lentinus tigrinus ALCF2SS1-6</name>
    <dbReference type="NCBI Taxonomy" id="1328759"/>
    <lineage>
        <taxon>Eukaryota</taxon>
        <taxon>Fungi</taxon>
        <taxon>Dikarya</taxon>
        <taxon>Basidiomycota</taxon>
        <taxon>Agaricomycotina</taxon>
        <taxon>Agaricomycetes</taxon>
        <taxon>Polyporales</taxon>
        <taxon>Polyporaceae</taxon>
        <taxon>Lentinus</taxon>
    </lineage>
</organism>
<dbReference type="InterPro" id="IPR045269">
    <property type="entry name" value="Atg1-like"/>
</dbReference>
<dbReference type="OrthoDB" id="541276at2759"/>
<feature type="binding site" evidence="3">
    <location>
        <position position="59"/>
    </location>
    <ligand>
        <name>ATP</name>
        <dbReference type="ChEBI" id="CHEBI:30616"/>
    </ligand>
</feature>
<dbReference type="PROSITE" id="PS50011">
    <property type="entry name" value="PROTEIN_KINASE_DOM"/>
    <property type="match status" value="1"/>
</dbReference>
<dbReference type="Gene3D" id="1.10.510.10">
    <property type="entry name" value="Transferase(Phosphotransferase) domain 1"/>
    <property type="match status" value="1"/>
</dbReference>
<proteinExistence type="inferred from homology"/>
<dbReference type="AlphaFoldDB" id="A0A5C2SX57"/>
<keyword evidence="4" id="KW-0723">Serine/threonine-protein kinase</keyword>
<evidence type="ECO:0000259" key="5">
    <source>
        <dbReference type="PROSITE" id="PS50011"/>
    </source>
</evidence>